<dbReference type="WBParaSite" id="Gr19_v10_g6564.t1">
    <property type="protein sequence ID" value="Gr19_v10_g6564.t1"/>
    <property type="gene ID" value="Gr19_v10_g6564"/>
</dbReference>
<evidence type="ECO:0000313" key="1">
    <source>
        <dbReference type="Proteomes" id="UP000887572"/>
    </source>
</evidence>
<accession>A0A914I1A0</accession>
<evidence type="ECO:0000313" key="2">
    <source>
        <dbReference type="WBParaSite" id="Gr19_v10_g6564.t1"/>
    </source>
</evidence>
<reference evidence="2" key="1">
    <citation type="submission" date="2022-11" db="UniProtKB">
        <authorList>
            <consortium name="WormBaseParasite"/>
        </authorList>
    </citation>
    <scope>IDENTIFICATION</scope>
</reference>
<dbReference type="AlphaFoldDB" id="A0A914I1A0"/>
<protein>
    <submittedName>
        <fullName evidence="2">Uncharacterized protein</fullName>
    </submittedName>
</protein>
<keyword evidence="1" id="KW-1185">Reference proteome</keyword>
<name>A0A914I1A0_GLORO</name>
<dbReference type="Proteomes" id="UP000887572">
    <property type="component" value="Unplaced"/>
</dbReference>
<organism evidence="1 2">
    <name type="scientific">Globodera rostochiensis</name>
    <name type="common">Golden nematode worm</name>
    <name type="synonym">Heterodera rostochiensis</name>
    <dbReference type="NCBI Taxonomy" id="31243"/>
    <lineage>
        <taxon>Eukaryota</taxon>
        <taxon>Metazoa</taxon>
        <taxon>Ecdysozoa</taxon>
        <taxon>Nematoda</taxon>
        <taxon>Chromadorea</taxon>
        <taxon>Rhabditida</taxon>
        <taxon>Tylenchina</taxon>
        <taxon>Tylenchomorpha</taxon>
        <taxon>Tylenchoidea</taxon>
        <taxon>Heteroderidae</taxon>
        <taxon>Heteroderinae</taxon>
        <taxon>Globodera</taxon>
    </lineage>
</organism>
<sequence length="151" mass="17555">MVRHIGHGQEIVALEHYPVEHDEVNAEGANAPNAVNLPTRSNEFMRPCYFSPIQCLLRSPAQRRSFETQQQMINNKLFRNGKPLMKLANNDGSSSMDDENANFGQQKARQRIERQIAMWKVGKTKQNELELSKTQETDTFRRHLFSNLWRN</sequence>
<proteinExistence type="predicted"/>